<dbReference type="AlphaFoldDB" id="B6G252"/>
<dbReference type="PANTHER" id="PTHR33747:SF1">
    <property type="entry name" value="ADENYLATE CYCLASE-ASSOCIATED CAP C-TERMINAL DOMAIN-CONTAINING PROTEIN"/>
    <property type="match status" value="1"/>
</dbReference>
<gene>
    <name evidence="1" type="ORF">CLOHIR_02214</name>
</gene>
<keyword evidence="2" id="KW-1185">Reference proteome</keyword>
<dbReference type="STRING" id="500633.CLOHIR_02214"/>
<evidence type="ECO:0000313" key="2">
    <source>
        <dbReference type="Proteomes" id="UP000003178"/>
    </source>
</evidence>
<sequence>MSLYDAWKNLSETHENQEAEIEFWKDYLNVERDIYRKILEEKTETVEGKVADLAAKYETSPEYFMGFIDGISESLKEDLDLDAIEADGEVSIKIDWEKLFYNMCAVEAEWLYTLPEWEGILSDETRKELHKKYKKSKTIVKEHKVGRNDPCPCGSGKKYKKCCGKNA</sequence>
<proteinExistence type="predicted"/>
<dbReference type="EMBL" id="ABWP01000086">
    <property type="protein sequence ID" value="EEA84196.1"/>
    <property type="molecule type" value="Genomic_DNA"/>
</dbReference>
<reference evidence="1 2" key="1">
    <citation type="submission" date="2008-09" db="EMBL/GenBank/DDBJ databases">
        <authorList>
            <person name="Fulton L."/>
            <person name="Clifton S."/>
            <person name="Fulton B."/>
            <person name="Xu J."/>
            <person name="Minx P."/>
            <person name="Pepin K.H."/>
            <person name="Johnson M."/>
            <person name="Thiruvilangam P."/>
            <person name="Bhonagiri V."/>
            <person name="Nash W.E."/>
            <person name="Mardis E.R."/>
            <person name="Wilson R.K."/>
        </authorList>
    </citation>
    <scope>NUCLEOTIDE SEQUENCE [LARGE SCALE GENOMIC DNA]</scope>
    <source>
        <strain evidence="1 2">DSM 13275</strain>
    </source>
</reference>
<dbReference type="PANTHER" id="PTHR33747">
    <property type="entry name" value="UPF0225 PROTEIN SCO1677"/>
    <property type="match status" value="1"/>
</dbReference>
<organism evidence="1 2">
    <name type="scientific">Peptacetobacter hiranonis (strain DSM 13275 / JCM 10541 / KCTC 15199 / TO-931)</name>
    <name type="common">Clostridium hiranonis</name>
    <dbReference type="NCBI Taxonomy" id="500633"/>
    <lineage>
        <taxon>Bacteria</taxon>
        <taxon>Bacillati</taxon>
        <taxon>Bacillota</taxon>
        <taxon>Clostridia</taxon>
        <taxon>Peptostreptococcales</taxon>
        <taxon>Peptostreptococcaceae</taxon>
        <taxon>Peptacetobacter</taxon>
    </lineage>
</organism>
<dbReference type="OrthoDB" id="5872at2"/>
<name>B6G252_PEPHT</name>
<dbReference type="Pfam" id="PF02810">
    <property type="entry name" value="SEC-C"/>
    <property type="match status" value="1"/>
</dbReference>
<evidence type="ECO:0000313" key="1">
    <source>
        <dbReference type="EMBL" id="EEA84196.1"/>
    </source>
</evidence>
<dbReference type="NCBIfam" id="NF004088">
    <property type="entry name" value="PRK05590.1"/>
    <property type="match status" value="1"/>
</dbReference>
<dbReference type="HOGENOM" id="CLU_1599882_0_0_9"/>
<dbReference type="eggNOG" id="COG3012">
    <property type="taxonomic scope" value="Bacteria"/>
</dbReference>
<dbReference type="RefSeq" id="WP_006441054.1">
    <property type="nucleotide sequence ID" value="NZ_DS995361.1"/>
</dbReference>
<comment type="caution">
    <text evidence="1">The sequence shown here is derived from an EMBL/GenBank/DDBJ whole genome shotgun (WGS) entry which is preliminary data.</text>
</comment>
<dbReference type="Gene3D" id="3.10.450.50">
    <property type="match status" value="1"/>
</dbReference>
<dbReference type="InterPro" id="IPR004027">
    <property type="entry name" value="SEC_C_motif"/>
</dbReference>
<accession>B6G252</accession>
<dbReference type="SUPFAM" id="SSF103642">
    <property type="entry name" value="Sec-C motif"/>
    <property type="match status" value="1"/>
</dbReference>
<protein>
    <recommendedName>
        <fullName evidence="3">SEC-C domain-containing protein</fullName>
    </recommendedName>
</protein>
<evidence type="ECO:0008006" key="3">
    <source>
        <dbReference type="Google" id="ProtNLM"/>
    </source>
</evidence>
<reference evidence="1 2" key="2">
    <citation type="submission" date="2008-10" db="EMBL/GenBank/DDBJ databases">
        <title>Draft genome sequence of Clostridium hiranonis (DSM 13275).</title>
        <authorList>
            <person name="Sudarsanam P."/>
            <person name="Ley R."/>
            <person name="Guruge J."/>
            <person name="Turnbaugh P.J."/>
            <person name="Mahowald M."/>
            <person name="Liep D."/>
            <person name="Gordon J."/>
        </authorList>
    </citation>
    <scope>NUCLEOTIDE SEQUENCE [LARGE SCALE GENOMIC DNA]</scope>
    <source>
        <strain evidence="1 2">DSM 13275</strain>
    </source>
</reference>
<dbReference type="Proteomes" id="UP000003178">
    <property type="component" value="Unassembled WGS sequence"/>
</dbReference>